<evidence type="ECO:0000313" key="3">
    <source>
        <dbReference type="EMBL" id="THF75438.1"/>
    </source>
</evidence>
<dbReference type="Gene3D" id="3.30.530.20">
    <property type="match status" value="1"/>
</dbReference>
<dbReference type="SUPFAM" id="SSF55961">
    <property type="entry name" value="Bet v1-like"/>
    <property type="match status" value="1"/>
</dbReference>
<evidence type="ECO:0000259" key="2">
    <source>
        <dbReference type="Pfam" id="PF08327"/>
    </source>
</evidence>
<dbReference type="InterPro" id="IPR023393">
    <property type="entry name" value="START-like_dom_sf"/>
</dbReference>
<dbReference type="AlphaFoldDB" id="A0A4S4BNB4"/>
<evidence type="ECO:0000256" key="1">
    <source>
        <dbReference type="ARBA" id="ARBA00006817"/>
    </source>
</evidence>
<feature type="domain" description="Activator of Hsp90 ATPase homologue 1/2-like C-terminal" evidence="2">
    <location>
        <begin position="15"/>
        <end position="123"/>
    </location>
</feature>
<dbReference type="EMBL" id="SSNT01000027">
    <property type="protein sequence ID" value="THF75438.1"/>
    <property type="molecule type" value="Genomic_DNA"/>
</dbReference>
<name>A0A4S4BNB4_9BACI</name>
<dbReference type="InterPro" id="IPR013538">
    <property type="entry name" value="ASHA1/2-like_C"/>
</dbReference>
<sequence>MTEKLIVKDEILIEATSAKVWEILTKPKYVSQWDELPENYPEEDMTVGSKVVWELPNGGQSITTIIEAVQQKRLKISLYGSNWEVKPNEGDVAYVYQLEEGDSQTLLKIEIGDFSLIKDGQMYYDASCEFAVNAKKVIKELAENQ</sequence>
<keyword evidence="4" id="KW-1185">Reference proteome</keyword>
<reference evidence="3 4" key="1">
    <citation type="submission" date="2019-04" db="EMBL/GenBank/DDBJ databases">
        <title>Bacillus sediminilitoris sp. nov., isolated from a tidal flat sediment on the East China Sea.</title>
        <authorList>
            <person name="Wei Y."/>
            <person name="Mao H."/>
            <person name="Fang J."/>
        </authorList>
    </citation>
    <scope>NUCLEOTIDE SEQUENCE [LARGE SCALE GENOMIC DNA]</scope>
    <source>
        <strain evidence="3 4">DSL-17</strain>
    </source>
</reference>
<proteinExistence type="inferred from homology"/>
<protein>
    <submittedName>
        <fullName evidence="3">SRPBCC domain-containing protein</fullName>
    </submittedName>
</protein>
<dbReference type="OrthoDB" id="2355173at2"/>
<dbReference type="Proteomes" id="UP000310334">
    <property type="component" value="Unassembled WGS sequence"/>
</dbReference>
<evidence type="ECO:0000313" key="4">
    <source>
        <dbReference type="Proteomes" id="UP000310334"/>
    </source>
</evidence>
<organism evidence="3 4">
    <name type="scientific">Metabacillus sediminilitoris</name>
    <dbReference type="NCBI Taxonomy" id="2567941"/>
    <lineage>
        <taxon>Bacteria</taxon>
        <taxon>Bacillati</taxon>
        <taxon>Bacillota</taxon>
        <taxon>Bacilli</taxon>
        <taxon>Bacillales</taxon>
        <taxon>Bacillaceae</taxon>
        <taxon>Metabacillus</taxon>
    </lineage>
</organism>
<dbReference type="RefSeq" id="WP_136358497.1">
    <property type="nucleotide sequence ID" value="NZ_CP046266.1"/>
</dbReference>
<comment type="caution">
    <text evidence="3">The sequence shown here is derived from an EMBL/GenBank/DDBJ whole genome shotgun (WGS) entry which is preliminary data.</text>
</comment>
<gene>
    <name evidence="3" type="ORF">E6W99_23720</name>
</gene>
<accession>A0A4S4BNB4</accession>
<comment type="similarity">
    <text evidence="1">Belongs to the AHA1 family.</text>
</comment>
<dbReference type="Pfam" id="PF08327">
    <property type="entry name" value="AHSA1"/>
    <property type="match status" value="1"/>
</dbReference>